<gene>
    <name evidence="2" type="ORF">N6G96_02205</name>
</gene>
<feature type="domain" description="EAL" evidence="1">
    <location>
        <begin position="1"/>
        <end position="220"/>
    </location>
</feature>
<dbReference type="RefSeq" id="WP_231908615.1">
    <property type="nucleotide sequence ID" value="NZ_BBIM01000037.1"/>
</dbReference>
<dbReference type="Gene3D" id="3.20.20.450">
    <property type="entry name" value="EAL domain"/>
    <property type="match status" value="1"/>
</dbReference>
<name>A0ABZ0Q534_9LACO</name>
<dbReference type="InterPro" id="IPR035919">
    <property type="entry name" value="EAL_sf"/>
</dbReference>
<evidence type="ECO:0000313" key="3">
    <source>
        <dbReference type="Proteomes" id="UP001302696"/>
    </source>
</evidence>
<dbReference type="Pfam" id="PF00563">
    <property type="entry name" value="EAL"/>
    <property type="match status" value="1"/>
</dbReference>
<reference evidence="3" key="1">
    <citation type="submission" date="2024-06" db="EMBL/GenBank/DDBJ databases">
        <authorList>
            <person name="Chang H.C."/>
            <person name="Mun S.Y."/>
        </authorList>
    </citation>
    <scope>NUCLEOTIDE SEQUENCE [LARGE SCALE GENOMIC DNA]</scope>
    <source>
        <strain evidence="3">KT1</strain>
    </source>
</reference>
<dbReference type="SMART" id="SM00052">
    <property type="entry name" value="EAL"/>
    <property type="match status" value="1"/>
</dbReference>
<dbReference type="InterPro" id="IPR001633">
    <property type="entry name" value="EAL_dom"/>
</dbReference>
<evidence type="ECO:0000259" key="1">
    <source>
        <dbReference type="PROSITE" id="PS50883"/>
    </source>
</evidence>
<dbReference type="PROSITE" id="PS50883">
    <property type="entry name" value="EAL"/>
    <property type="match status" value="1"/>
</dbReference>
<protein>
    <submittedName>
        <fullName evidence="2">EAL domain-containing protein</fullName>
    </submittedName>
</protein>
<evidence type="ECO:0000313" key="2">
    <source>
        <dbReference type="EMBL" id="WPC22051.1"/>
    </source>
</evidence>
<proteinExistence type="predicted"/>
<dbReference type="EMBL" id="CP104778">
    <property type="protein sequence ID" value="WPC22051.1"/>
    <property type="molecule type" value="Genomic_DNA"/>
</dbReference>
<accession>A0ABZ0Q534</accession>
<keyword evidence="3" id="KW-1185">Reference proteome</keyword>
<dbReference type="InterPro" id="IPR050706">
    <property type="entry name" value="Cyclic-di-GMP_PDE-like"/>
</dbReference>
<dbReference type="PANTHER" id="PTHR33121">
    <property type="entry name" value="CYCLIC DI-GMP PHOSPHODIESTERASE PDEF"/>
    <property type="match status" value="1"/>
</dbReference>
<sequence>MKIENYRLFRQTCFDLDNEKVDSYELLMRKQDGYRWLAPIDFNMLTPQAFSEIVTDALLHLPSNSRIMINLDHDQFVDHAMLDALIAIHKQMPDYTLIVELTERDNAKTIMNVELLTSAMYLTDKGLLLCLDDVGSGVNSFDTLKPLLPYVVELKFALQNFEPEISVAYNKLAFWNQVANYLDKKFVLEGIETGEDLVIAQQLDIEYGQGFYFDRPQQFY</sequence>
<dbReference type="Proteomes" id="UP001302696">
    <property type="component" value="Chromosome"/>
</dbReference>
<dbReference type="PANTHER" id="PTHR33121:SF70">
    <property type="entry name" value="SIGNALING PROTEIN YKOW"/>
    <property type="match status" value="1"/>
</dbReference>
<organism evidence="2 3">
    <name type="scientific">Pediococcus inopinatus</name>
    <dbReference type="NCBI Taxonomy" id="114090"/>
    <lineage>
        <taxon>Bacteria</taxon>
        <taxon>Bacillati</taxon>
        <taxon>Bacillota</taxon>
        <taxon>Bacilli</taxon>
        <taxon>Lactobacillales</taxon>
        <taxon>Lactobacillaceae</taxon>
        <taxon>Pediococcus</taxon>
    </lineage>
</organism>
<dbReference type="SUPFAM" id="SSF141868">
    <property type="entry name" value="EAL domain-like"/>
    <property type="match status" value="1"/>
</dbReference>